<keyword evidence="3" id="KW-1133">Transmembrane helix</keyword>
<protein>
    <recommendedName>
        <fullName evidence="4">Signal transduction histidine kinase internal region domain-containing protein</fullName>
    </recommendedName>
</protein>
<dbReference type="InterPro" id="IPR019734">
    <property type="entry name" value="TPR_rpt"/>
</dbReference>
<evidence type="ECO:0000313" key="5">
    <source>
        <dbReference type="EMBL" id="GAA4798587.1"/>
    </source>
</evidence>
<dbReference type="PANTHER" id="PTHR34220">
    <property type="entry name" value="SENSOR HISTIDINE KINASE YPDA"/>
    <property type="match status" value="1"/>
</dbReference>
<dbReference type="Pfam" id="PF06580">
    <property type="entry name" value="His_kinase"/>
    <property type="match status" value="1"/>
</dbReference>
<organism evidence="5 6">
    <name type="scientific">Olivibacter ginsenosidimutans</name>
    <dbReference type="NCBI Taxonomy" id="1176537"/>
    <lineage>
        <taxon>Bacteria</taxon>
        <taxon>Pseudomonadati</taxon>
        <taxon>Bacteroidota</taxon>
        <taxon>Sphingobacteriia</taxon>
        <taxon>Sphingobacteriales</taxon>
        <taxon>Sphingobacteriaceae</taxon>
        <taxon>Olivibacter</taxon>
    </lineage>
</organism>
<dbReference type="Pfam" id="PF13424">
    <property type="entry name" value="TPR_12"/>
    <property type="match status" value="1"/>
</dbReference>
<dbReference type="Proteomes" id="UP001501411">
    <property type="component" value="Unassembled WGS sequence"/>
</dbReference>
<dbReference type="PANTHER" id="PTHR34220:SF7">
    <property type="entry name" value="SENSOR HISTIDINE KINASE YPDA"/>
    <property type="match status" value="1"/>
</dbReference>
<sequence length="593" mass="68337">MIVCTGSCQDILAQNQQDHLYFQQCIDSAEYLIQSGKFAGVEELLLNATQLAEEKLNNESKLRCYTDLAGFYYSMLRYHDALKMARVQLKFALLISNDEKIADAYNNISLPYHAMGDLKQASVYLLKAIHQIEGHPAAKNRYKYFTNLASIFIDLGDQKNSLYYAKKAFDLATSKKDNYLIAKSLINLSISEVLNKQPAQAKIHLQEVIHLAQELKNTNLAIHAQLNLGDLYNQEGQYQQALKYYQTSAEALKQLPNTDYDMYVLSGLASTYDHLGNHTLAKLYFEKMIPLAKQYMTKNDLMESYQLGVKVYEKVGDYQQALAMQREHSRLQDSILNASTQKVVRELEAKYQLSNKEKTLAQQQLQLKEKNRLILLVLIAMVLLFLLMCVVYLVYRNKHQGIQLALLKAQIHPHFLFNTLNNLYALSMSKSSEAPDVITSLSDILRYILYECNVPMICLEREIGVIEQYLRLERIRFETNLDINFYKKGNHKQTYIAPLLLLPLVENAFKHGVSKQLDEAWIHLSSEVYEQHYIFKIANSKPENKGKQTSSPYGHIGLANIYKRLDILYPKRYKIQVSDEDGQFIVLLKLFLK</sequence>
<evidence type="ECO:0000313" key="6">
    <source>
        <dbReference type="Proteomes" id="UP001501411"/>
    </source>
</evidence>
<reference evidence="6" key="1">
    <citation type="journal article" date="2019" name="Int. J. Syst. Evol. Microbiol.">
        <title>The Global Catalogue of Microorganisms (GCM) 10K type strain sequencing project: providing services to taxonomists for standard genome sequencing and annotation.</title>
        <authorList>
            <consortium name="The Broad Institute Genomics Platform"/>
            <consortium name="The Broad Institute Genome Sequencing Center for Infectious Disease"/>
            <person name="Wu L."/>
            <person name="Ma J."/>
        </authorList>
    </citation>
    <scope>NUCLEOTIDE SEQUENCE [LARGE SCALE GENOMIC DNA]</scope>
    <source>
        <strain evidence="6">JCM 18200</strain>
    </source>
</reference>
<keyword evidence="3" id="KW-0812">Transmembrane</keyword>
<dbReference type="InterPro" id="IPR050640">
    <property type="entry name" value="Bact_2-comp_sensor_kinase"/>
</dbReference>
<gene>
    <name evidence="5" type="ORF">GCM10023231_29210</name>
</gene>
<evidence type="ECO:0000256" key="2">
    <source>
        <dbReference type="SAM" id="Coils"/>
    </source>
</evidence>
<keyword evidence="2" id="KW-0175">Coiled coil</keyword>
<feature type="domain" description="Signal transduction histidine kinase internal region" evidence="4">
    <location>
        <begin position="403"/>
        <end position="480"/>
    </location>
</feature>
<comment type="caution">
    <text evidence="5">The sequence shown here is derived from an EMBL/GenBank/DDBJ whole genome shotgun (WGS) entry which is preliminary data.</text>
</comment>
<keyword evidence="1" id="KW-0802">TPR repeat</keyword>
<accession>A0ABP9BU11</accession>
<dbReference type="Gene3D" id="1.25.40.10">
    <property type="entry name" value="Tetratricopeptide repeat domain"/>
    <property type="match status" value="3"/>
</dbReference>
<dbReference type="SMART" id="SM00028">
    <property type="entry name" value="TPR"/>
    <property type="match status" value="5"/>
</dbReference>
<feature type="repeat" description="TPR" evidence="1">
    <location>
        <begin position="222"/>
        <end position="255"/>
    </location>
</feature>
<evidence type="ECO:0000256" key="3">
    <source>
        <dbReference type="SAM" id="Phobius"/>
    </source>
</evidence>
<feature type="coiled-coil region" evidence="2">
    <location>
        <begin position="344"/>
        <end position="373"/>
    </location>
</feature>
<dbReference type="InterPro" id="IPR010559">
    <property type="entry name" value="Sig_transdc_His_kin_internal"/>
</dbReference>
<dbReference type="SUPFAM" id="SSF48452">
    <property type="entry name" value="TPR-like"/>
    <property type="match status" value="2"/>
</dbReference>
<dbReference type="Pfam" id="PF13181">
    <property type="entry name" value="TPR_8"/>
    <property type="match status" value="1"/>
</dbReference>
<dbReference type="PROSITE" id="PS50005">
    <property type="entry name" value="TPR"/>
    <property type="match status" value="1"/>
</dbReference>
<feature type="transmembrane region" description="Helical" evidence="3">
    <location>
        <begin position="373"/>
        <end position="395"/>
    </location>
</feature>
<dbReference type="InterPro" id="IPR011990">
    <property type="entry name" value="TPR-like_helical_dom_sf"/>
</dbReference>
<keyword evidence="6" id="KW-1185">Reference proteome</keyword>
<dbReference type="EMBL" id="BAABIQ010000039">
    <property type="protein sequence ID" value="GAA4798587.1"/>
    <property type="molecule type" value="Genomic_DNA"/>
</dbReference>
<evidence type="ECO:0000259" key="4">
    <source>
        <dbReference type="Pfam" id="PF06580"/>
    </source>
</evidence>
<proteinExistence type="predicted"/>
<keyword evidence="3" id="KW-0472">Membrane</keyword>
<name>A0ABP9BU11_9SPHI</name>
<evidence type="ECO:0000256" key="1">
    <source>
        <dbReference type="PROSITE-ProRule" id="PRU00339"/>
    </source>
</evidence>